<organism evidence="1 2">
    <name type="scientific">Pluteus cervinus</name>
    <dbReference type="NCBI Taxonomy" id="181527"/>
    <lineage>
        <taxon>Eukaryota</taxon>
        <taxon>Fungi</taxon>
        <taxon>Dikarya</taxon>
        <taxon>Basidiomycota</taxon>
        <taxon>Agaricomycotina</taxon>
        <taxon>Agaricomycetes</taxon>
        <taxon>Agaricomycetidae</taxon>
        <taxon>Agaricales</taxon>
        <taxon>Pluteineae</taxon>
        <taxon>Pluteaceae</taxon>
        <taxon>Pluteus</taxon>
    </lineage>
</organism>
<gene>
    <name evidence="1" type="ORF">BDN72DRAFT_880724</name>
</gene>
<dbReference type="Proteomes" id="UP000308600">
    <property type="component" value="Unassembled WGS sequence"/>
</dbReference>
<evidence type="ECO:0000313" key="2">
    <source>
        <dbReference type="Proteomes" id="UP000308600"/>
    </source>
</evidence>
<dbReference type="EMBL" id="ML208426">
    <property type="protein sequence ID" value="TFK65770.1"/>
    <property type="molecule type" value="Genomic_DNA"/>
</dbReference>
<sequence length="218" mass="24921">MVKSKDYPVKWDRANLEKFGHFIRNLFIRDSPPELNLVCLRSCLNVTNLTCWVQMSRDMMDAMSHLRLTHLSINPNIIQHPTPGLLETFARVTHLDCLGHFDNTLGHIIHFKSLTHLAVSCYILVRPPLLPILWDRFPKLQVVISLKVADNPDQTGSIVEGFDTNLGDPRVVMITLPFGDGDDWLDDVRYGRGIWGLADEAISRRRQARDNTARGIER</sequence>
<accession>A0ACD3AJ41</accession>
<evidence type="ECO:0000313" key="1">
    <source>
        <dbReference type="EMBL" id="TFK65770.1"/>
    </source>
</evidence>
<keyword evidence="2" id="KW-1185">Reference proteome</keyword>
<proteinExistence type="predicted"/>
<reference evidence="1 2" key="1">
    <citation type="journal article" date="2019" name="Nat. Ecol. Evol.">
        <title>Megaphylogeny resolves global patterns of mushroom evolution.</title>
        <authorList>
            <person name="Varga T."/>
            <person name="Krizsan K."/>
            <person name="Foldi C."/>
            <person name="Dima B."/>
            <person name="Sanchez-Garcia M."/>
            <person name="Sanchez-Ramirez S."/>
            <person name="Szollosi G.J."/>
            <person name="Szarkandi J.G."/>
            <person name="Papp V."/>
            <person name="Albert L."/>
            <person name="Andreopoulos W."/>
            <person name="Angelini C."/>
            <person name="Antonin V."/>
            <person name="Barry K.W."/>
            <person name="Bougher N.L."/>
            <person name="Buchanan P."/>
            <person name="Buyck B."/>
            <person name="Bense V."/>
            <person name="Catcheside P."/>
            <person name="Chovatia M."/>
            <person name="Cooper J."/>
            <person name="Damon W."/>
            <person name="Desjardin D."/>
            <person name="Finy P."/>
            <person name="Geml J."/>
            <person name="Haridas S."/>
            <person name="Hughes K."/>
            <person name="Justo A."/>
            <person name="Karasinski D."/>
            <person name="Kautmanova I."/>
            <person name="Kiss B."/>
            <person name="Kocsube S."/>
            <person name="Kotiranta H."/>
            <person name="LaButti K.M."/>
            <person name="Lechner B.E."/>
            <person name="Liimatainen K."/>
            <person name="Lipzen A."/>
            <person name="Lukacs Z."/>
            <person name="Mihaltcheva S."/>
            <person name="Morgado L.N."/>
            <person name="Niskanen T."/>
            <person name="Noordeloos M.E."/>
            <person name="Ohm R.A."/>
            <person name="Ortiz-Santana B."/>
            <person name="Ovrebo C."/>
            <person name="Racz N."/>
            <person name="Riley R."/>
            <person name="Savchenko A."/>
            <person name="Shiryaev A."/>
            <person name="Soop K."/>
            <person name="Spirin V."/>
            <person name="Szebenyi C."/>
            <person name="Tomsovsky M."/>
            <person name="Tulloss R.E."/>
            <person name="Uehling J."/>
            <person name="Grigoriev I.V."/>
            <person name="Vagvolgyi C."/>
            <person name="Papp T."/>
            <person name="Martin F.M."/>
            <person name="Miettinen O."/>
            <person name="Hibbett D.S."/>
            <person name="Nagy L.G."/>
        </authorList>
    </citation>
    <scope>NUCLEOTIDE SEQUENCE [LARGE SCALE GENOMIC DNA]</scope>
    <source>
        <strain evidence="1 2">NL-1719</strain>
    </source>
</reference>
<protein>
    <submittedName>
        <fullName evidence="1">Uncharacterized protein</fullName>
    </submittedName>
</protein>
<name>A0ACD3AJ41_9AGAR</name>